<evidence type="ECO:0008006" key="3">
    <source>
        <dbReference type="Google" id="ProtNLM"/>
    </source>
</evidence>
<reference evidence="2" key="1">
    <citation type="journal article" date="2019" name="Int. J. Syst. Evol. Microbiol.">
        <title>The Global Catalogue of Microorganisms (GCM) 10K type strain sequencing project: providing services to taxonomists for standard genome sequencing and annotation.</title>
        <authorList>
            <consortium name="The Broad Institute Genomics Platform"/>
            <consortium name="The Broad Institute Genome Sequencing Center for Infectious Disease"/>
            <person name="Wu L."/>
            <person name="Ma J."/>
        </authorList>
    </citation>
    <scope>NUCLEOTIDE SEQUENCE [LARGE SCALE GENOMIC DNA]</scope>
    <source>
        <strain evidence="2">JCM 18014</strain>
    </source>
</reference>
<sequence length="66" mass="7253">MTARSPSRPPEKIWIHRDGLAFVVCVLDAPVSPDRFDDRRKAIAFAEMLAKATGSEIIDASEGLVQ</sequence>
<dbReference type="RefSeq" id="WP_346033352.1">
    <property type="nucleotide sequence ID" value="NZ_BAABHV010000017.1"/>
</dbReference>
<comment type="caution">
    <text evidence="1">The sequence shown here is derived from an EMBL/GenBank/DDBJ whole genome shotgun (WGS) entry which is preliminary data.</text>
</comment>
<gene>
    <name evidence="1" type="ORF">GCM10023208_24560</name>
</gene>
<name>A0ABP9KJ01_9SPHN</name>
<protein>
    <recommendedName>
        <fullName evidence="3">DUF1488 domain-containing protein</fullName>
    </recommendedName>
</protein>
<organism evidence="1 2">
    <name type="scientific">Erythrobacter westpacificensis</name>
    <dbReference type="NCBI Taxonomy" id="1055231"/>
    <lineage>
        <taxon>Bacteria</taxon>
        <taxon>Pseudomonadati</taxon>
        <taxon>Pseudomonadota</taxon>
        <taxon>Alphaproteobacteria</taxon>
        <taxon>Sphingomonadales</taxon>
        <taxon>Erythrobacteraceae</taxon>
        <taxon>Erythrobacter/Porphyrobacter group</taxon>
        <taxon>Erythrobacter</taxon>
    </lineage>
</organism>
<evidence type="ECO:0000313" key="1">
    <source>
        <dbReference type="EMBL" id="GAA5058255.1"/>
    </source>
</evidence>
<dbReference type="Proteomes" id="UP001500518">
    <property type="component" value="Unassembled WGS sequence"/>
</dbReference>
<proteinExistence type="predicted"/>
<accession>A0ABP9KJ01</accession>
<evidence type="ECO:0000313" key="2">
    <source>
        <dbReference type="Proteomes" id="UP001500518"/>
    </source>
</evidence>
<dbReference type="EMBL" id="BAABHV010000017">
    <property type="protein sequence ID" value="GAA5058255.1"/>
    <property type="molecule type" value="Genomic_DNA"/>
</dbReference>
<keyword evidence="2" id="KW-1185">Reference proteome</keyword>